<dbReference type="GeneID" id="19112824"/>
<name>M2N7C8_BAUPA</name>
<dbReference type="EMBL" id="KB445551">
    <property type="protein sequence ID" value="EMC99988.1"/>
    <property type="molecule type" value="Genomic_DNA"/>
</dbReference>
<keyword evidence="2" id="KW-0812">Transmembrane</keyword>
<feature type="transmembrane region" description="Helical" evidence="2">
    <location>
        <begin position="78"/>
        <end position="96"/>
    </location>
</feature>
<keyword evidence="4" id="KW-1185">Reference proteome</keyword>
<dbReference type="Proteomes" id="UP000011761">
    <property type="component" value="Unassembled WGS sequence"/>
</dbReference>
<accession>M2N7C8</accession>
<dbReference type="AlphaFoldDB" id="M2N7C8"/>
<gene>
    <name evidence="3" type="ORF">BAUCODRAFT_358674</name>
</gene>
<protein>
    <submittedName>
        <fullName evidence="3">Uncharacterized protein</fullName>
    </submittedName>
</protein>
<feature type="region of interest" description="Disordered" evidence="1">
    <location>
        <begin position="158"/>
        <end position="202"/>
    </location>
</feature>
<feature type="compositionally biased region" description="Low complexity" evidence="1">
    <location>
        <begin position="160"/>
        <end position="181"/>
    </location>
</feature>
<dbReference type="KEGG" id="bcom:BAUCODRAFT_358674"/>
<keyword evidence="2" id="KW-1133">Transmembrane helix</keyword>
<evidence type="ECO:0000313" key="4">
    <source>
        <dbReference type="Proteomes" id="UP000011761"/>
    </source>
</evidence>
<evidence type="ECO:0000256" key="2">
    <source>
        <dbReference type="SAM" id="Phobius"/>
    </source>
</evidence>
<organism evidence="3 4">
    <name type="scientific">Baudoinia panamericana (strain UAMH 10762)</name>
    <name type="common">Angels' share fungus</name>
    <name type="synonym">Baudoinia compniacensis (strain UAMH 10762)</name>
    <dbReference type="NCBI Taxonomy" id="717646"/>
    <lineage>
        <taxon>Eukaryota</taxon>
        <taxon>Fungi</taxon>
        <taxon>Dikarya</taxon>
        <taxon>Ascomycota</taxon>
        <taxon>Pezizomycotina</taxon>
        <taxon>Dothideomycetes</taxon>
        <taxon>Dothideomycetidae</taxon>
        <taxon>Mycosphaerellales</taxon>
        <taxon>Teratosphaeriaceae</taxon>
        <taxon>Baudoinia</taxon>
    </lineage>
</organism>
<dbReference type="HOGENOM" id="CLU_117259_0_0_1"/>
<sequence length="202" mass="22499">MHLSCYPTYLQLLCETLSKHIRGFTKTLYEPSLEYNTWPYSMSSAPTPTTPTTPTLPLAPPSTTFLLLGDLSKLSSDWGWWVLGLCVAIFLVRPLLSDAINQYGAYAVEQIEDPVEEEKTKQLQLHIQLESFKLRSEEKKIAQLEMQVQILREDVNRAATTSTLPPQQTPDQPSTPDQRATTTHHSRSASSVASPPSSAAIV</sequence>
<reference evidence="3 4" key="1">
    <citation type="journal article" date="2012" name="PLoS Pathog.">
        <title>Diverse lifestyles and strategies of plant pathogenesis encoded in the genomes of eighteen Dothideomycetes fungi.</title>
        <authorList>
            <person name="Ohm R.A."/>
            <person name="Feau N."/>
            <person name="Henrissat B."/>
            <person name="Schoch C.L."/>
            <person name="Horwitz B.A."/>
            <person name="Barry K.W."/>
            <person name="Condon B.J."/>
            <person name="Copeland A.C."/>
            <person name="Dhillon B."/>
            <person name="Glaser F."/>
            <person name="Hesse C.N."/>
            <person name="Kosti I."/>
            <person name="LaButti K."/>
            <person name="Lindquist E.A."/>
            <person name="Lucas S."/>
            <person name="Salamov A.A."/>
            <person name="Bradshaw R.E."/>
            <person name="Ciuffetti L."/>
            <person name="Hamelin R.C."/>
            <person name="Kema G.H.J."/>
            <person name="Lawrence C."/>
            <person name="Scott J.A."/>
            <person name="Spatafora J.W."/>
            <person name="Turgeon B.G."/>
            <person name="de Wit P.J.G.M."/>
            <person name="Zhong S."/>
            <person name="Goodwin S.B."/>
            <person name="Grigoriev I.V."/>
        </authorList>
    </citation>
    <scope>NUCLEOTIDE SEQUENCE [LARGE SCALE GENOMIC DNA]</scope>
    <source>
        <strain evidence="3 4">UAMH 10762</strain>
    </source>
</reference>
<dbReference type="RefSeq" id="XP_007673426.1">
    <property type="nucleotide sequence ID" value="XM_007675236.1"/>
</dbReference>
<proteinExistence type="predicted"/>
<evidence type="ECO:0000313" key="3">
    <source>
        <dbReference type="EMBL" id="EMC99988.1"/>
    </source>
</evidence>
<evidence type="ECO:0000256" key="1">
    <source>
        <dbReference type="SAM" id="MobiDB-lite"/>
    </source>
</evidence>
<keyword evidence="2" id="KW-0472">Membrane</keyword>
<feature type="compositionally biased region" description="Low complexity" evidence="1">
    <location>
        <begin position="188"/>
        <end position="202"/>
    </location>
</feature>